<keyword evidence="2" id="KW-1185">Reference proteome</keyword>
<accession>A0A162QMA9</accession>
<reference evidence="1 2" key="1">
    <citation type="submission" date="2016-04" db="EMBL/GenBank/DDBJ databases">
        <title>Genome sequence of Clostridium magnum DSM 2767.</title>
        <authorList>
            <person name="Poehlein A."/>
            <person name="Uhlig R."/>
            <person name="Fischer R."/>
            <person name="Bahl H."/>
            <person name="Daniel R."/>
        </authorList>
    </citation>
    <scope>NUCLEOTIDE SEQUENCE [LARGE SCALE GENOMIC DNA]</scope>
    <source>
        <strain evidence="1 2">DSM 2767</strain>
    </source>
</reference>
<organism evidence="1 2">
    <name type="scientific">Clostridium magnum DSM 2767</name>
    <dbReference type="NCBI Taxonomy" id="1121326"/>
    <lineage>
        <taxon>Bacteria</taxon>
        <taxon>Bacillati</taxon>
        <taxon>Bacillota</taxon>
        <taxon>Clostridia</taxon>
        <taxon>Eubacteriales</taxon>
        <taxon>Clostridiaceae</taxon>
        <taxon>Clostridium</taxon>
    </lineage>
</organism>
<proteinExistence type="predicted"/>
<dbReference type="AlphaFoldDB" id="A0A162QMA9"/>
<dbReference type="EMBL" id="LWAE01000015">
    <property type="protein sequence ID" value="KZL88707.1"/>
    <property type="molecule type" value="Genomic_DNA"/>
</dbReference>
<evidence type="ECO:0000313" key="2">
    <source>
        <dbReference type="Proteomes" id="UP000076603"/>
    </source>
</evidence>
<comment type="caution">
    <text evidence="1">The sequence shown here is derived from an EMBL/GenBank/DDBJ whole genome shotgun (WGS) entry which is preliminary data.</text>
</comment>
<gene>
    <name evidence="1" type="ORF">CLMAG_59960</name>
</gene>
<evidence type="ECO:0000313" key="1">
    <source>
        <dbReference type="EMBL" id="KZL88707.1"/>
    </source>
</evidence>
<protein>
    <recommendedName>
        <fullName evidence="3">Head decoration protein</fullName>
    </recommendedName>
</protein>
<dbReference type="Proteomes" id="UP000076603">
    <property type="component" value="Unassembled WGS sequence"/>
</dbReference>
<dbReference type="RefSeq" id="WP_066630730.1">
    <property type="nucleotide sequence ID" value="NZ_FQXL01000064.1"/>
</dbReference>
<dbReference type="STRING" id="1121326.CLMAG_59960"/>
<dbReference type="OrthoDB" id="1955632at2"/>
<dbReference type="PATRIC" id="fig|1121326.3.peg.6062"/>
<evidence type="ECO:0008006" key="3">
    <source>
        <dbReference type="Google" id="ProtNLM"/>
    </source>
</evidence>
<name>A0A162QMA9_9CLOT</name>
<sequence length="123" mass="13110">MSQAFSQIGTFTPDNLIAGNQVPLLTKAIELEIGTGTLKRGSLISIAGKLANSTTTGVEPDTTTTYDIVEGILTDDVTLSSSSKTNATVYISGEFNSTYMTTGVDTTVSDFERELRMLGIYVK</sequence>